<comment type="caution">
    <text evidence="1">The sequence shown here is derived from an EMBL/GenBank/DDBJ whole genome shotgun (WGS) entry which is preliminary data.</text>
</comment>
<dbReference type="AlphaFoldDB" id="A0A4C1W0E1"/>
<evidence type="ECO:0000313" key="1">
    <source>
        <dbReference type="EMBL" id="GBP44996.1"/>
    </source>
</evidence>
<keyword evidence="2" id="KW-1185">Reference proteome</keyword>
<dbReference type="EMBL" id="BGZK01000462">
    <property type="protein sequence ID" value="GBP44996.1"/>
    <property type="molecule type" value="Genomic_DNA"/>
</dbReference>
<name>A0A4C1W0E1_EUMVA</name>
<proteinExistence type="predicted"/>
<sequence length="76" mass="8594">MYLIVERIRRARNTTLAVHSGKQRRAWASGSARVRVCVVPRSVHRAPTVKLRAFVPVIHSGLLHHLYAEPAHSFCV</sequence>
<organism evidence="1 2">
    <name type="scientific">Eumeta variegata</name>
    <name type="common">Bagworm moth</name>
    <name type="synonym">Eumeta japonica</name>
    <dbReference type="NCBI Taxonomy" id="151549"/>
    <lineage>
        <taxon>Eukaryota</taxon>
        <taxon>Metazoa</taxon>
        <taxon>Ecdysozoa</taxon>
        <taxon>Arthropoda</taxon>
        <taxon>Hexapoda</taxon>
        <taxon>Insecta</taxon>
        <taxon>Pterygota</taxon>
        <taxon>Neoptera</taxon>
        <taxon>Endopterygota</taxon>
        <taxon>Lepidoptera</taxon>
        <taxon>Glossata</taxon>
        <taxon>Ditrysia</taxon>
        <taxon>Tineoidea</taxon>
        <taxon>Psychidae</taxon>
        <taxon>Oiketicinae</taxon>
        <taxon>Eumeta</taxon>
    </lineage>
</organism>
<accession>A0A4C1W0E1</accession>
<gene>
    <name evidence="1" type="ORF">EVAR_33424_1</name>
</gene>
<reference evidence="1 2" key="1">
    <citation type="journal article" date="2019" name="Commun. Biol.">
        <title>The bagworm genome reveals a unique fibroin gene that provides high tensile strength.</title>
        <authorList>
            <person name="Kono N."/>
            <person name="Nakamura H."/>
            <person name="Ohtoshi R."/>
            <person name="Tomita M."/>
            <person name="Numata K."/>
            <person name="Arakawa K."/>
        </authorList>
    </citation>
    <scope>NUCLEOTIDE SEQUENCE [LARGE SCALE GENOMIC DNA]</scope>
</reference>
<dbReference type="Proteomes" id="UP000299102">
    <property type="component" value="Unassembled WGS sequence"/>
</dbReference>
<evidence type="ECO:0000313" key="2">
    <source>
        <dbReference type="Proteomes" id="UP000299102"/>
    </source>
</evidence>
<protein>
    <submittedName>
        <fullName evidence="1">Uncharacterized protein</fullName>
    </submittedName>
</protein>